<dbReference type="Proteomes" id="UP000250266">
    <property type="component" value="Unassembled WGS sequence"/>
</dbReference>
<sequence length="70" mass="7955">MTNWKTQPLAFASCVLCTAVIKPPLGLFNIVLDARSCNWSMFNLLCCQIVYLLIRAHFFALIAAEIRYES</sequence>
<proteinExistence type="predicted"/>
<dbReference type="EMBL" id="KV745532">
    <property type="protein sequence ID" value="OCK74205.1"/>
    <property type="molecule type" value="Genomic_DNA"/>
</dbReference>
<keyword evidence="1" id="KW-0472">Membrane</keyword>
<reference evidence="2 3" key="1">
    <citation type="journal article" date="2016" name="Nat. Commun.">
        <title>Ectomycorrhizal ecology is imprinted in the genome of the dominant symbiotic fungus Cenococcum geophilum.</title>
        <authorList>
            <consortium name="DOE Joint Genome Institute"/>
            <person name="Peter M."/>
            <person name="Kohler A."/>
            <person name="Ohm R.A."/>
            <person name="Kuo A."/>
            <person name="Krutzmann J."/>
            <person name="Morin E."/>
            <person name="Arend M."/>
            <person name="Barry K.W."/>
            <person name="Binder M."/>
            <person name="Choi C."/>
            <person name="Clum A."/>
            <person name="Copeland A."/>
            <person name="Grisel N."/>
            <person name="Haridas S."/>
            <person name="Kipfer T."/>
            <person name="LaButti K."/>
            <person name="Lindquist E."/>
            <person name="Lipzen A."/>
            <person name="Maire R."/>
            <person name="Meier B."/>
            <person name="Mihaltcheva S."/>
            <person name="Molinier V."/>
            <person name="Murat C."/>
            <person name="Poggeler S."/>
            <person name="Quandt C.A."/>
            <person name="Sperisen C."/>
            <person name="Tritt A."/>
            <person name="Tisserant E."/>
            <person name="Crous P.W."/>
            <person name="Henrissat B."/>
            <person name="Nehls U."/>
            <person name="Egli S."/>
            <person name="Spatafora J.W."/>
            <person name="Grigoriev I.V."/>
            <person name="Martin F.M."/>
        </authorList>
    </citation>
    <scope>NUCLEOTIDE SEQUENCE [LARGE SCALE GENOMIC DNA]</scope>
    <source>
        <strain evidence="2 3">CBS 459.81</strain>
    </source>
</reference>
<evidence type="ECO:0000256" key="1">
    <source>
        <dbReference type="SAM" id="Phobius"/>
    </source>
</evidence>
<keyword evidence="1" id="KW-0812">Transmembrane</keyword>
<name>A0A8E2DZ10_9PEZI</name>
<protein>
    <submittedName>
        <fullName evidence="2">Uncharacterized protein</fullName>
    </submittedName>
</protein>
<feature type="transmembrane region" description="Helical" evidence="1">
    <location>
        <begin position="42"/>
        <end position="64"/>
    </location>
</feature>
<evidence type="ECO:0000313" key="2">
    <source>
        <dbReference type="EMBL" id="OCK74205.1"/>
    </source>
</evidence>
<keyword evidence="1" id="KW-1133">Transmembrane helix</keyword>
<accession>A0A8E2DZ10</accession>
<gene>
    <name evidence="2" type="ORF">K432DRAFT_386961</name>
</gene>
<evidence type="ECO:0000313" key="3">
    <source>
        <dbReference type="Proteomes" id="UP000250266"/>
    </source>
</evidence>
<organism evidence="2 3">
    <name type="scientific">Lepidopterella palustris CBS 459.81</name>
    <dbReference type="NCBI Taxonomy" id="1314670"/>
    <lineage>
        <taxon>Eukaryota</taxon>
        <taxon>Fungi</taxon>
        <taxon>Dikarya</taxon>
        <taxon>Ascomycota</taxon>
        <taxon>Pezizomycotina</taxon>
        <taxon>Dothideomycetes</taxon>
        <taxon>Pleosporomycetidae</taxon>
        <taxon>Mytilinidiales</taxon>
        <taxon>Argynnaceae</taxon>
        <taxon>Lepidopterella</taxon>
    </lineage>
</organism>
<dbReference type="AlphaFoldDB" id="A0A8E2DZ10"/>
<keyword evidence="3" id="KW-1185">Reference proteome</keyword>